<feature type="compositionally biased region" description="Acidic residues" evidence="1">
    <location>
        <begin position="92"/>
        <end position="121"/>
    </location>
</feature>
<proteinExistence type="predicted"/>
<accession>A0A8K0NGL5</accession>
<gene>
    <name evidence="2" type="ORF">E4U42_006602</name>
</gene>
<dbReference type="AlphaFoldDB" id="A0A8K0NGL5"/>
<comment type="caution">
    <text evidence="2">The sequence shown here is derived from an EMBL/GenBank/DDBJ whole genome shotgun (WGS) entry which is preliminary data.</text>
</comment>
<reference evidence="2" key="1">
    <citation type="journal article" date="2020" name="bioRxiv">
        <title>Whole genome comparisons of ergot fungi reveals the divergence and evolution of species within the genus Claviceps are the result of varying mechanisms driving genome evolution and host range expansion.</title>
        <authorList>
            <person name="Wyka S.A."/>
            <person name="Mondo S.J."/>
            <person name="Liu M."/>
            <person name="Dettman J."/>
            <person name="Nalam V."/>
            <person name="Broders K.D."/>
        </authorList>
    </citation>
    <scope>NUCLEOTIDE SEQUENCE</scope>
    <source>
        <strain evidence="2">CCC 489</strain>
    </source>
</reference>
<evidence type="ECO:0000313" key="3">
    <source>
        <dbReference type="Proteomes" id="UP000811619"/>
    </source>
</evidence>
<feature type="compositionally biased region" description="Polar residues" evidence="1">
    <location>
        <begin position="322"/>
        <end position="340"/>
    </location>
</feature>
<keyword evidence="3" id="KW-1185">Reference proteome</keyword>
<dbReference type="OrthoDB" id="4960998at2759"/>
<organism evidence="2 3">
    <name type="scientific">Claviceps africana</name>
    <dbReference type="NCBI Taxonomy" id="83212"/>
    <lineage>
        <taxon>Eukaryota</taxon>
        <taxon>Fungi</taxon>
        <taxon>Dikarya</taxon>
        <taxon>Ascomycota</taxon>
        <taxon>Pezizomycotina</taxon>
        <taxon>Sordariomycetes</taxon>
        <taxon>Hypocreomycetidae</taxon>
        <taxon>Hypocreales</taxon>
        <taxon>Clavicipitaceae</taxon>
        <taxon>Claviceps</taxon>
    </lineage>
</organism>
<evidence type="ECO:0000256" key="1">
    <source>
        <dbReference type="SAM" id="MobiDB-lite"/>
    </source>
</evidence>
<feature type="region of interest" description="Disordered" evidence="1">
    <location>
        <begin position="320"/>
        <end position="340"/>
    </location>
</feature>
<evidence type="ECO:0000313" key="2">
    <source>
        <dbReference type="EMBL" id="KAG5919131.1"/>
    </source>
</evidence>
<sequence length="340" mass="39157">MPIDTFWLHATSKLSILHRQVLCWNLARRHRRLLRLRIRALQHATPRVVWFTAACLCLPEPSDTEEEELRDDVKRSDFPWLGEDPSVGASDASDEGQEDMDEYEEEDDGEEGKDEDGDIEMQDDALTPLFRCCSTREAMVVIMDARLAVLGVNPRREDLTPWEDTFLGMLEMFLNHLDEHCCPRSSAQAQLQDDNPERHQVCVSSIYMDRLQEEIKDRLDLIIDTDLRNDDILEKPSLGWSRWQNLGRPKSKARLMKSRGLGSPLVESCSPDEMVEYESGLDDTTMYDEWEAWVWQSWEEPPSAVGRARAERRVLVHDDTSARSNTGGESEVSSECTVKW</sequence>
<dbReference type="Proteomes" id="UP000811619">
    <property type="component" value="Unassembled WGS sequence"/>
</dbReference>
<protein>
    <submittedName>
        <fullName evidence="2">Uncharacterized protein</fullName>
    </submittedName>
</protein>
<feature type="region of interest" description="Disordered" evidence="1">
    <location>
        <begin position="66"/>
        <end position="121"/>
    </location>
</feature>
<dbReference type="EMBL" id="SRPY01000691">
    <property type="protein sequence ID" value="KAG5919131.1"/>
    <property type="molecule type" value="Genomic_DNA"/>
</dbReference>
<name>A0A8K0NGL5_9HYPO</name>